<dbReference type="CDD" id="cd06550">
    <property type="entry name" value="TM_ABC_iron-siderophores_like"/>
    <property type="match status" value="2"/>
</dbReference>
<feature type="transmembrane region" description="Helical" evidence="9">
    <location>
        <begin position="121"/>
        <end position="140"/>
    </location>
</feature>
<evidence type="ECO:0000256" key="8">
    <source>
        <dbReference type="SAM" id="MobiDB-lite"/>
    </source>
</evidence>
<keyword evidence="7 9" id="KW-0472">Membrane</keyword>
<feature type="region of interest" description="Disordered" evidence="8">
    <location>
        <begin position="1"/>
        <end position="22"/>
    </location>
</feature>
<evidence type="ECO:0000256" key="7">
    <source>
        <dbReference type="ARBA" id="ARBA00023136"/>
    </source>
</evidence>
<organism evidence="10 11">
    <name type="scientific">Desertihabitans brevis</name>
    <dbReference type="NCBI Taxonomy" id="2268447"/>
    <lineage>
        <taxon>Bacteria</taxon>
        <taxon>Bacillati</taxon>
        <taxon>Actinomycetota</taxon>
        <taxon>Actinomycetes</taxon>
        <taxon>Propionibacteriales</taxon>
        <taxon>Propionibacteriaceae</taxon>
        <taxon>Desertihabitans</taxon>
    </lineage>
</organism>
<dbReference type="GO" id="GO:0022857">
    <property type="term" value="F:transmembrane transporter activity"/>
    <property type="evidence" value="ECO:0007669"/>
    <property type="project" value="InterPro"/>
</dbReference>
<evidence type="ECO:0000256" key="2">
    <source>
        <dbReference type="ARBA" id="ARBA00007935"/>
    </source>
</evidence>
<feature type="transmembrane region" description="Helical" evidence="9">
    <location>
        <begin position="174"/>
        <end position="196"/>
    </location>
</feature>
<feature type="transmembrane region" description="Helical" evidence="9">
    <location>
        <begin position="492"/>
        <end position="512"/>
    </location>
</feature>
<evidence type="ECO:0000313" key="11">
    <source>
        <dbReference type="Proteomes" id="UP000252770"/>
    </source>
</evidence>
<protein>
    <submittedName>
        <fullName evidence="10">Iron ABC transporter permease</fullName>
    </submittedName>
</protein>
<feature type="transmembrane region" description="Helical" evidence="9">
    <location>
        <begin position="32"/>
        <end position="53"/>
    </location>
</feature>
<keyword evidence="3" id="KW-0813">Transport</keyword>
<feature type="transmembrane region" description="Helical" evidence="9">
    <location>
        <begin position="386"/>
        <end position="411"/>
    </location>
</feature>
<proteinExistence type="inferred from homology"/>
<evidence type="ECO:0000256" key="9">
    <source>
        <dbReference type="SAM" id="Phobius"/>
    </source>
</evidence>
<sequence length="707" mass="71193">MSATTTARPAAGTPGLPAGVPPVGRTSARGRLGFAVVLLALLGWVVVVSGIHLSQGTAAVGPADLWALLTGQGTDQSTAVVVSSRLPRWVAGLAVGVALGVAGCVLQSVVRNPLASPDTMAVNAGAFLALTLVAAFGITLPLLSSAAVAFAGGLLTALLVLALSAGAGSSAIRLVLAGSAITLGFSALTQVLLLLFPWQTQGLFAWGAGSLDQSGLAGVLRLLPVLVVGVLAVLVLARWLDLLQLGEDAARSLGLDVRTAQAVLVVLAVLLSAVAVTMAGPVGFVGLAAPALVRLLVRFLRPLRKHRVLVPMSGLAGVALVLTADVGLRAVFGALDGVAVPTGVITSIMGAVFLVALAQTIRTGLDADSLVTMRAGTRFGVRHPGWLLGLVAALLITGLVLASLVGDALLLTGDVLNWLQGVASVRVEIILDSRVPRVLAAVLCGACLATAGAVVQGVTRNPLADPGILGVSGGAGAGAVAMIVLLPSPSYAVVLGAALVGAVLAGVLVFGFSARDGVDQARMVLVGIGISAATTALITLMLVRTDPWNQTKAITWLGGSTYGVSLVQLLPMVAALALAAVLLTGSRRDLDLLQMDEVTPRVLGVSMGRSRLVVLLVAVVLTAAATASIGVISFVGLVAPHAARLLVGRRHAALLPLSALLGGLLVLVADAVGRAAIAPAQLPAGMVTALIGCPYFLWLLWRMRATT</sequence>
<dbReference type="RefSeq" id="WP_114127760.1">
    <property type="nucleotide sequence ID" value="NZ_QOUI01000011.1"/>
</dbReference>
<feature type="transmembrane region" description="Helical" evidence="9">
    <location>
        <begin position="312"/>
        <end position="332"/>
    </location>
</feature>
<accession>A0A367YRF0</accession>
<evidence type="ECO:0000256" key="4">
    <source>
        <dbReference type="ARBA" id="ARBA00022475"/>
    </source>
</evidence>
<dbReference type="EMBL" id="QOUI01000011">
    <property type="protein sequence ID" value="RCK68473.1"/>
    <property type="molecule type" value="Genomic_DNA"/>
</dbReference>
<gene>
    <name evidence="10" type="ORF">DT076_16340</name>
</gene>
<dbReference type="SUPFAM" id="SSF81345">
    <property type="entry name" value="ABC transporter involved in vitamin B12 uptake, BtuC"/>
    <property type="match status" value="2"/>
</dbReference>
<keyword evidence="6 9" id="KW-1133">Transmembrane helix</keyword>
<feature type="transmembrane region" description="Helical" evidence="9">
    <location>
        <begin position="146"/>
        <end position="167"/>
    </location>
</feature>
<dbReference type="AlphaFoldDB" id="A0A367YRF0"/>
<feature type="transmembrane region" description="Helical" evidence="9">
    <location>
        <begin position="524"/>
        <end position="543"/>
    </location>
</feature>
<dbReference type="FunFam" id="1.10.3470.10:FF:000001">
    <property type="entry name" value="Vitamin B12 ABC transporter permease BtuC"/>
    <property type="match status" value="1"/>
</dbReference>
<keyword evidence="4" id="KW-1003">Cell membrane</keyword>
<evidence type="ECO:0000313" key="10">
    <source>
        <dbReference type="EMBL" id="RCK68473.1"/>
    </source>
</evidence>
<feature type="transmembrane region" description="Helical" evidence="9">
    <location>
        <begin position="467"/>
        <end position="486"/>
    </location>
</feature>
<keyword evidence="11" id="KW-1185">Reference proteome</keyword>
<keyword evidence="5 9" id="KW-0812">Transmembrane</keyword>
<feature type="transmembrane region" description="Helical" evidence="9">
    <location>
        <begin position="563"/>
        <end position="585"/>
    </location>
</feature>
<dbReference type="PANTHER" id="PTHR30472">
    <property type="entry name" value="FERRIC ENTEROBACTIN TRANSPORT SYSTEM PERMEASE PROTEIN"/>
    <property type="match status" value="1"/>
</dbReference>
<dbReference type="InterPro" id="IPR037294">
    <property type="entry name" value="ABC_BtuC-like"/>
</dbReference>
<dbReference type="GO" id="GO:0033214">
    <property type="term" value="P:siderophore-iron import into cell"/>
    <property type="evidence" value="ECO:0007669"/>
    <property type="project" value="TreeGrafter"/>
</dbReference>
<feature type="transmembrane region" description="Helical" evidence="9">
    <location>
        <begin position="684"/>
        <end position="701"/>
    </location>
</feature>
<evidence type="ECO:0000256" key="3">
    <source>
        <dbReference type="ARBA" id="ARBA00022448"/>
    </source>
</evidence>
<evidence type="ECO:0000256" key="1">
    <source>
        <dbReference type="ARBA" id="ARBA00004651"/>
    </source>
</evidence>
<feature type="transmembrane region" description="Helical" evidence="9">
    <location>
        <begin position="257"/>
        <end position="276"/>
    </location>
</feature>
<feature type="transmembrane region" description="Helical" evidence="9">
    <location>
        <begin position="438"/>
        <end position="455"/>
    </location>
</feature>
<feature type="transmembrane region" description="Helical" evidence="9">
    <location>
        <begin position="216"/>
        <end position="237"/>
    </location>
</feature>
<name>A0A367YRF0_9ACTN</name>
<dbReference type="Pfam" id="PF01032">
    <property type="entry name" value="FecCD"/>
    <property type="match status" value="2"/>
</dbReference>
<dbReference type="NCBIfam" id="NF007867">
    <property type="entry name" value="PRK10577.1-3"/>
    <property type="match status" value="1"/>
</dbReference>
<dbReference type="Gene3D" id="1.10.3470.10">
    <property type="entry name" value="ABC transporter involved in vitamin B12 uptake, BtuC"/>
    <property type="match status" value="2"/>
</dbReference>
<dbReference type="GO" id="GO:0005886">
    <property type="term" value="C:plasma membrane"/>
    <property type="evidence" value="ECO:0007669"/>
    <property type="project" value="UniProtKB-SubCell"/>
</dbReference>
<feature type="transmembrane region" description="Helical" evidence="9">
    <location>
        <begin position="651"/>
        <end position="672"/>
    </location>
</feature>
<feature type="transmembrane region" description="Helical" evidence="9">
    <location>
        <begin position="344"/>
        <end position="365"/>
    </location>
</feature>
<evidence type="ECO:0000256" key="5">
    <source>
        <dbReference type="ARBA" id="ARBA00022692"/>
    </source>
</evidence>
<feature type="transmembrane region" description="Helical" evidence="9">
    <location>
        <begin position="89"/>
        <end position="109"/>
    </location>
</feature>
<comment type="subcellular location">
    <subcellularLocation>
        <location evidence="1">Cell membrane</location>
        <topology evidence="1">Multi-pass membrane protein</topology>
    </subcellularLocation>
</comment>
<feature type="transmembrane region" description="Helical" evidence="9">
    <location>
        <begin position="612"/>
        <end position="639"/>
    </location>
</feature>
<dbReference type="Proteomes" id="UP000252770">
    <property type="component" value="Unassembled WGS sequence"/>
</dbReference>
<comment type="caution">
    <text evidence="10">The sequence shown here is derived from an EMBL/GenBank/DDBJ whole genome shotgun (WGS) entry which is preliminary data.</text>
</comment>
<evidence type="ECO:0000256" key="6">
    <source>
        <dbReference type="ARBA" id="ARBA00022989"/>
    </source>
</evidence>
<dbReference type="PANTHER" id="PTHR30472:SF37">
    <property type="entry name" value="FE(3+) DICITRATE TRANSPORT SYSTEM PERMEASE PROTEIN FECD-RELATED"/>
    <property type="match status" value="1"/>
</dbReference>
<reference evidence="10 11" key="1">
    <citation type="submission" date="2018-07" db="EMBL/GenBank/DDBJ databases">
        <title>Desertimonas flava gen. nov. sp. nov.</title>
        <authorList>
            <person name="Liu S."/>
        </authorList>
    </citation>
    <scope>NUCLEOTIDE SEQUENCE [LARGE SCALE GENOMIC DNA]</scope>
    <source>
        <strain evidence="10 11">16Sb5-5</strain>
    </source>
</reference>
<comment type="similarity">
    <text evidence="2">Belongs to the binding-protein-dependent transport system permease family. FecCD subfamily.</text>
</comment>
<dbReference type="InterPro" id="IPR000522">
    <property type="entry name" value="ABC_transptr_permease_BtuC"/>
</dbReference>